<protein>
    <submittedName>
        <fullName evidence="1">Uncharacterized protein</fullName>
    </submittedName>
</protein>
<dbReference type="Proteomes" id="UP000027073">
    <property type="component" value="Unassembled WGS sequence"/>
</dbReference>
<evidence type="ECO:0000313" key="2">
    <source>
        <dbReference type="Proteomes" id="UP000027073"/>
    </source>
</evidence>
<proteinExistence type="predicted"/>
<organism evidence="1 2">
    <name type="scientific">Pleurotus ostreatus (strain PC15)</name>
    <name type="common">Oyster mushroom</name>
    <dbReference type="NCBI Taxonomy" id="1137138"/>
    <lineage>
        <taxon>Eukaryota</taxon>
        <taxon>Fungi</taxon>
        <taxon>Dikarya</taxon>
        <taxon>Basidiomycota</taxon>
        <taxon>Agaricomycotina</taxon>
        <taxon>Agaricomycetes</taxon>
        <taxon>Agaricomycetidae</taxon>
        <taxon>Agaricales</taxon>
        <taxon>Pleurotineae</taxon>
        <taxon>Pleurotaceae</taxon>
        <taxon>Pleurotus</taxon>
    </lineage>
</organism>
<evidence type="ECO:0000313" key="1">
    <source>
        <dbReference type="EMBL" id="KDQ29894.1"/>
    </source>
</evidence>
<dbReference type="HOGENOM" id="CLU_101470_2_0_1"/>
<dbReference type="InParanoid" id="A0A067NPR3"/>
<sequence length="223" mass="25773">MPPGRPKIYLTSEEKTLANRAKCKRSYHKLKETGCTDRPRPAGTGRPRIYKTPEEKVLANRAKSKRNYHKKQLLALAAPCDIELRIQPTGDSEMRFKTGNNPVDIPGWMALVRQTSDKFNTMVHGNIKKYMEELHRRFLVAHKHNTYTDVIIKIETMESTIKRCQDALLQLSGIDNNFREAEVEGKKIKEALSCLEDVLCALMEGETEFFQMYKSKEFMYQSL</sequence>
<name>A0A067NPR3_PLEO1</name>
<reference evidence="2" key="1">
    <citation type="journal article" date="2014" name="Proc. Natl. Acad. Sci. U.S.A.">
        <title>Extensive sampling of basidiomycete genomes demonstrates inadequacy of the white-rot/brown-rot paradigm for wood decay fungi.</title>
        <authorList>
            <person name="Riley R."/>
            <person name="Salamov A.A."/>
            <person name="Brown D.W."/>
            <person name="Nagy L.G."/>
            <person name="Floudas D."/>
            <person name="Held B.W."/>
            <person name="Levasseur A."/>
            <person name="Lombard V."/>
            <person name="Morin E."/>
            <person name="Otillar R."/>
            <person name="Lindquist E.A."/>
            <person name="Sun H."/>
            <person name="LaButti K.M."/>
            <person name="Schmutz J."/>
            <person name="Jabbour D."/>
            <person name="Luo H."/>
            <person name="Baker S.E."/>
            <person name="Pisabarro A.G."/>
            <person name="Walton J.D."/>
            <person name="Blanchette R.A."/>
            <person name="Henrissat B."/>
            <person name="Martin F."/>
            <person name="Cullen D."/>
            <person name="Hibbett D.S."/>
            <person name="Grigoriev I.V."/>
        </authorList>
    </citation>
    <scope>NUCLEOTIDE SEQUENCE [LARGE SCALE GENOMIC DNA]</scope>
    <source>
        <strain evidence="2">PC15</strain>
    </source>
</reference>
<gene>
    <name evidence="1" type="ORF">PLEOSDRAFT_1103908</name>
</gene>
<dbReference type="OrthoDB" id="2654423at2759"/>
<dbReference type="AlphaFoldDB" id="A0A067NPR3"/>
<dbReference type="VEuPathDB" id="FungiDB:PLEOSDRAFT_1103908"/>
<dbReference type="EMBL" id="KL198007">
    <property type="protein sequence ID" value="KDQ29894.1"/>
    <property type="molecule type" value="Genomic_DNA"/>
</dbReference>
<accession>A0A067NPR3</accession>